<feature type="domain" description="HNH nuclease" evidence="2">
    <location>
        <begin position="280"/>
        <end position="330"/>
    </location>
</feature>
<keyword evidence="3" id="KW-0255">Endonuclease</keyword>
<dbReference type="GO" id="GO:0004519">
    <property type="term" value="F:endonuclease activity"/>
    <property type="evidence" value="ECO:0007669"/>
    <property type="project" value="UniProtKB-KW"/>
</dbReference>
<dbReference type="InterPro" id="IPR003615">
    <property type="entry name" value="HNH_nuc"/>
</dbReference>
<keyword evidence="4" id="KW-1185">Reference proteome</keyword>
<dbReference type="OrthoDB" id="4413566at2"/>
<dbReference type="Gene3D" id="1.10.30.50">
    <property type="match status" value="1"/>
</dbReference>
<dbReference type="AlphaFoldDB" id="A0A0Q0YBU1"/>
<dbReference type="InterPro" id="IPR002711">
    <property type="entry name" value="HNH"/>
</dbReference>
<comment type="similarity">
    <text evidence="1">Belongs to the Rv1128c/1148c/1588c/1702c/1945/3466 family.</text>
</comment>
<evidence type="ECO:0000313" key="4">
    <source>
        <dbReference type="Proteomes" id="UP000050517"/>
    </source>
</evidence>
<protein>
    <submittedName>
        <fullName evidence="3">HNH endonuclease</fullName>
    </submittedName>
</protein>
<reference evidence="3 4" key="1">
    <citation type="submission" date="2015-10" db="EMBL/GenBank/DDBJ databases">
        <title>Corynebacteirum lowii and Corynebacterium oculi species nova, derived from human clinical disease and and emended description of Corynebacterium mastiditis.</title>
        <authorList>
            <person name="Bernard K."/>
            <person name="Pacheco A.L."/>
            <person name="Mcdougall C."/>
            <person name="Burtx T."/>
            <person name="Weibe D."/>
            <person name="Tyler S."/>
            <person name="Olson A.B."/>
            <person name="Cnockaert M."/>
            <person name="Eguchi H."/>
            <person name="Kuwahara T."/>
            <person name="Nakayama-Imaohji H."/>
            <person name="Boudewijins M."/>
            <person name="Van Hoecke F."/>
            <person name="Bernier A.-M."/>
            <person name="Vandamme P."/>
        </authorList>
    </citation>
    <scope>NUCLEOTIDE SEQUENCE [LARGE SCALE GENOMIC DNA]</scope>
    <source>
        <strain evidence="3 4">NML 130210</strain>
    </source>
</reference>
<organism evidence="3 4">
    <name type="scientific">Corynebacterium oculi</name>
    <dbReference type="NCBI Taxonomy" id="1544416"/>
    <lineage>
        <taxon>Bacteria</taxon>
        <taxon>Bacillati</taxon>
        <taxon>Actinomycetota</taxon>
        <taxon>Actinomycetes</taxon>
        <taxon>Mycobacteriales</taxon>
        <taxon>Corynebacteriaceae</taxon>
        <taxon>Corynebacterium</taxon>
    </lineage>
</organism>
<sequence>MTVSFADEALDTAWAERLIPSEPCYLCTVPEDAVARRFVRINKEELAFWEALVPDSEDHEFSQAVESLAPRMGCSPSLVRNRIYAAAMLRRLPRLYAKAAGAGLLDMDRIVGVAFSLRGVPEEHWEAIDAHLADYLTPQVPLQSLPHRRAIVRRLRAFVDSLVPNFYARETPPRVLRHEAGFSRFDLRLPRDQAHAVYQALNAIAQREKCSLSEALFHLATGAGEFRVNLHLFGTEGKPLHMVGVGDLMAAQGRFWAKRITHRSDLGAVREVAGHDPSTVLAAAVRLRDGGCRYPGCSAQRTELHHVIEYEVGGPTALSNLASLCRKHHNMLTFDEARMFMTHSGVCRWTFKDGTTAATLPEGPLAKPQFARWSYTWGDYLQRYQEMRPSVEESPVSGSSRPETAGARSLACFLPSSTPH</sequence>
<dbReference type="Pfam" id="PF02720">
    <property type="entry name" value="DUF222"/>
    <property type="match status" value="1"/>
</dbReference>
<comment type="caution">
    <text evidence="3">The sequence shown here is derived from an EMBL/GenBank/DDBJ whole genome shotgun (WGS) entry which is preliminary data.</text>
</comment>
<dbReference type="CDD" id="cd00085">
    <property type="entry name" value="HNHc"/>
    <property type="match status" value="1"/>
</dbReference>
<dbReference type="STRING" id="1544416.Cocul_01587"/>
<keyword evidence="3" id="KW-0378">Hydrolase</keyword>
<dbReference type="EMBL" id="LKST01000003">
    <property type="protein sequence ID" value="KQB83518.1"/>
    <property type="molecule type" value="Genomic_DNA"/>
</dbReference>
<dbReference type="Pfam" id="PF01844">
    <property type="entry name" value="HNH"/>
    <property type="match status" value="1"/>
</dbReference>
<dbReference type="GO" id="GO:0003676">
    <property type="term" value="F:nucleic acid binding"/>
    <property type="evidence" value="ECO:0007669"/>
    <property type="project" value="InterPro"/>
</dbReference>
<dbReference type="InterPro" id="IPR003870">
    <property type="entry name" value="DUF222"/>
</dbReference>
<evidence type="ECO:0000256" key="1">
    <source>
        <dbReference type="ARBA" id="ARBA00023450"/>
    </source>
</evidence>
<dbReference type="Proteomes" id="UP000050517">
    <property type="component" value="Unassembled WGS sequence"/>
</dbReference>
<dbReference type="GO" id="GO:0008270">
    <property type="term" value="F:zinc ion binding"/>
    <property type="evidence" value="ECO:0007669"/>
    <property type="project" value="InterPro"/>
</dbReference>
<gene>
    <name evidence="3" type="ORF">Cocul_01587</name>
</gene>
<name>A0A0Q0YBU1_9CORY</name>
<evidence type="ECO:0000259" key="2">
    <source>
        <dbReference type="SMART" id="SM00507"/>
    </source>
</evidence>
<accession>A0A0Q0YBU1</accession>
<keyword evidence="3" id="KW-0540">Nuclease</keyword>
<evidence type="ECO:0000313" key="3">
    <source>
        <dbReference type="EMBL" id="KQB83518.1"/>
    </source>
</evidence>
<proteinExistence type="inferred from homology"/>
<dbReference type="SMART" id="SM00507">
    <property type="entry name" value="HNHc"/>
    <property type="match status" value="1"/>
</dbReference>